<name>A0A0S4JJL9_BODSA</name>
<dbReference type="Proteomes" id="UP000051952">
    <property type="component" value="Unassembled WGS sequence"/>
</dbReference>
<sequence length="150" mass="16833">MIFQNNEPSNAKVDLKRHSASQHLVCCQTLHFEHRILFLPKIRVFFPLPVTQELSIVASVQLCVRLVDAPMNLLIGLYTVLWSSAARVVLGASTNILLLPLKVVEESGQVVGHTRVILLELRRVVVFLKGCCDLWYLCCYARCATMTLVG</sequence>
<keyword evidence="2" id="KW-1185">Reference proteome</keyword>
<evidence type="ECO:0000313" key="2">
    <source>
        <dbReference type="Proteomes" id="UP000051952"/>
    </source>
</evidence>
<accession>A0A0S4JJL9</accession>
<dbReference type="AlphaFoldDB" id="A0A0S4JJL9"/>
<organism evidence="1 2">
    <name type="scientific">Bodo saltans</name>
    <name type="common">Flagellated protozoan</name>
    <dbReference type="NCBI Taxonomy" id="75058"/>
    <lineage>
        <taxon>Eukaryota</taxon>
        <taxon>Discoba</taxon>
        <taxon>Euglenozoa</taxon>
        <taxon>Kinetoplastea</taxon>
        <taxon>Metakinetoplastina</taxon>
        <taxon>Eubodonida</taxon>
        <taxon>Bodonidae</taxon>
        <taxon>Bodo</taxon>
    </lineage>
</organism>
<dbReference type="VEuPathDB" id="TriTrypDB:BSAL_33835"/>
<reference evidence="2" key="1">
    <citation type="submission" date="2015-09" db="EMBL/GenBank/DDBJ databases">
        <authorList>
            <consortium name="Pathogen Informatics"/>
        </authorList>
    </citation>
    <scope>NUCLEOTIDE SEQUENCE [LARGE SCALE GENOMIC DNA]</scope>
    <source>
        <strain evidence="2">Lake Konstanz</strain>
    </source>
</reference>
<dbReference type="EMBL" id="CYKH01001964">
    <property type="protein sequence ID" value="CUG91741.1"/>
    <property type="molecule type" value="Genomic_DNA"/>
</dbReference>
<protein>
    <submittedName>
        <fullName evidence="1">Uncharacterized protein</fullName>
    </submittedName>
</protein>
<proteinExistence type="predicted"/>
<evidence type="ECO:0000313" key="1">
    <source>
        <dbReference type="EMBL" id="CUG91741.1"/>
    </source>
</evidence>
<gene>
    <name evidence="1" type="ORF">BSAL_33835</name>
</gene>